<dbReference type="InterPro" id="IPR023401">
    <property type="entry name" value="ODC_N"/>
</dbReference>
<keyword evidence="1" id="KW-0456">Lyase</keyword>
<proteinExistence type="predicted"/>
<evidence type="ECO:0000313" key="1">
    <source>
        <dbReference type="EMBL" id="AFN36085.1"/>
    </source>
</evidence>
<dbReference type="PIRSF" id="PIRSF001439">
    <property type="entry name" value="CryM"/>
    <property type="match status" value="1"/>
</dbReference>
<dbReference type="PANTHER" id="PTHR13812:SF19">
    <property type="entry name" value="KETIMINE REDUCTASE MU-CRYSTALLIN"/>
    <property type="match status" value="1"/>
</dbReference>
<dbReference type="Gene3D" id="3.30.1780.10">
    <property type="entry name" value="ornithine cyclodeaminase, domain 1"/>
    <property type="match status" value="1"/>
</dbReference>
<dbReference type="NCBIfam" id="NF004793">
    <property type="entry name" value="PRK06141.1"/>
    <property type="match status" value="1"/>
</dbReference>
<dbReference type="InterPro" id="IPR003462">
    <property type="entry name" value="ODC_Mu_crystall"/>
</dbReference>
<dbReference type="EC" id="4.3.1.12" evidence="1"/>
<evidence type="ECO:0000313" key="2">
    <source>
        <dbReference type="Proteomes" id="UP000003121"/>
    </source>
</evidence>
<dbReference type="SUPFAM" id="SSF51735">
    <property type="entry name" value="NAD(P)-binding Rossmann-fold domains"/>
    <property type="match status" value="1"/>
</dbReference>
<keyword evidence="2" id="KW-1185">Reference proteome</keyword>
<dbReference type="Pfam" id="PF02423">
    <property type="entry name" value="OCD_Mu_crystall"/>
    <property type="match status" value="1"/>
</dbReference>
<name>A0ABM5NB13_9BURK</name>
<dbReference type="Proteomes" id="UP000003121">
    <property type="component" value="Chromosome"/>
</dbReference>
<accession>A0ABM5NB13</accession>
<protein>
    <submittedName>
        <fullName evidence="1">Ornithine cyclodeaminase</fullName>
        <ecNumber evidence="1">4.3.1.12</ecNumber>
    </submittedName>
</protein>
<dbReference type="EMBL" id="CP003264">
    <property type="protein sequence ID" value="AFN36085.1"/>
    <property type="molecule type" value="Genomic_DNA"/>
</dbReference>
<gene>
    <name evidence="1" type="ORF">KUI_1016</name>
</gene>
<organism evidence="1 2">
    <name type="scientific">Taylorella equigenitalis ATCC 35865</name>
    <dbReference type="NCBI Taxonomy" id="743973"/>
    <lineage>
        <taxon>Bacteria</taxon>
        <taxon>Pseudomonadati</taxon>
        <taxon>Pseudomonadota</taxon>
        <taxon>Betaproteobacteria</taxon>
        <taxon>Burkholderiales</taxon>
        <taxon>Alcaligenaceae</taxon>
        <taxon>Taylorella</taxon>
    </lineage>
</organism>
<sequence>MIRDNPQLIFLPFIYKNKNNSRELVVKIYDFEQTDRALPYAKLIDKLEEFFRLDVTVPLRHIHEIKDAHKTLGSFILMPSWIAGKWIGLKTVSVFPNNKERDLPGLHSAYMLYDGQTGVPVSLLDGNVITSKRTAAVAALAAKYLSRKDSSTLLLIGSGQVARLVPEALKAVRPIRKVLVWSPTRKHAETLSSDLYKLGFESYYVEDLQKACSEADIISCATLSTEPIILGDWLKPGTHLDLIGSYTPDMRETDDACFSSSSVFIDTEEALMKSGDLLKPIESGVFSKETVKANLFDLCTGKHIGRTSLEEITIFKAVGNAIEDLAAATLVMESY</sequence>
<dbReference type="PANTHER" id="PTHR13812">
    <property type="entry name" value="KETIMINE REDUCTASE MU-CRYSTALLIN"/>
    <property type="match status" value="1"/>
</dbReference>
<dbReference type="InterPro" id="IPR036291">
    <property type="entry name" value="NAD(P)-bd_dom_sf"/>
</dbReference>
<dbReference type="Gene3D" id="3.40.50.720">
    <property type="entry name" value="NAD(P)-binding Rossmann-like Domain"/>
    <property type="match status" value="1"/>
</dbReference>
<reference evidence="1 2" key="1">
    <citation type="journal article" date="2012" name="Vet. Microbiol.">
        <title>Comparative genomic analyses of the Taylorellae.</title>
        <authorList>
            <person name="Hauser H."/>
            <person name="Richter D.C."/>
            <person name="van Tonder A."/>
            <person name="Clark L."/>
            <person name="Preston A."/>
        </authorList>
    </citation>
    <scope>NUCLEOTIDE SEQUENCE [LARGE SCALE GENOMIC DNA]</scope>
    <source>
        <strain evidence="1 2">ATCC 35865</strain>
    </source>
</reference>
<dbReference type="GO" id="GO:0008473">
    <property type="term" value="F:ornithine cyclodeaminase activity"/>
    <property type="evidence" value="ECO:0007669"/>
    <property type="project" value="UniProtKB-EC"/>
</dbReference>